<accession>A0AB36EEY1</accession>
<name>A0AB36EEY1_AGRTU</name>
<dbReference type="Gene3D" id="3.40.50.12580">
    <property type="match status" value="1"/>
</dbReference>
<dbReference type="EMBL" id="LXKT01000025">
    <property type="protein sequence ID" value="OCJ34394.1"/>
    <property type="molecule type" value="Genomic_DNA"/>
</dbReference>
<dbReference type="Proteomes" id="UP000093451">
    <property type="component" value="Unassembled WGS sequence"/>
</dbReference>
<organism evidence="2 3">
    <name type="scientific">Agrobacterium tumefaciens</name>
    <dbReference type="NCBI Taxonomy" id="358"/>
    <lineage>
        <taxon>Bacteria</taxon>
        <taxon>Pseudomonadati</taxon>
        <taxon>Pseudomonadota</taxon>
        <taxon>Alphaproteobacteria</taxon>
        <taxon>Hyphomicrobiales</taxon>
        <taxon>Rhizobiaceae</taxon>
        <taxon>Rhizobium/Agrobacterium group</taxon>
        <taxon>Agrobacterium</taxon>
        <taxon>Agrobacterium tumefaciens complex</taxon>
    </lineage>
</organism>
<dbReference type="GO" id="GO:0015774">
    <property type="term" value="P:polysaccharide transport"/>
    <property type="evidence" value="ECO:0007669"/>
    <property type="project" value="InterPro"/>
</dbReference>
<comment type="caution">
    <text evidence="2">The sequence shown here is derived from an EMBL/GenBank/DDBJ whole genome shotgun (WGS) entry which is preliminary data.</text>
</comment>
<dbReference type="Pfam" id="PF05159">
    <property type="entry name" value="Capsule_synth"/>
    <property type="match status" value="1"/>
</dbReference>
<dbReference type="InterPro" id="IPR029044">
    <property type="entry name" value="Nucleotide-diphossugar_trans"/>
</dbReference>
<evidence type="ECO:0000313" key="2">
    <source>
        <dbReference type="EMBL" id="OCJ34394.1"/>
    </source>
</evidence>
<dbReference type="GO" id="GO:0000271">
    <property type="term" value="P:polysaccharide biosynthetic process"/>
    <property type="evidence" value="ECO:0007669"/>
    <property type="project" value="InterPro"/>
</dbReference>
<dbReference type="RefSeq" id="WP_065688600.1">
    <property type="nucleotide sequence ID" value="NZ_JAALYJ010000011.1"/>
</dbReference>
<dbReference type="InterPro" id="IPR007833">
    <property type="entry name" value="Capsule_polysaccharide_synth"/>
</dbReference>
<evidence type="ECO:0000259" key="1">
    <source>
        <dbReference type="Pfam" id="PF10111"/>
    </source>
</evidence>
<proteinExistence type="predicted"/>
<reference evidence="2 3" key="1">
    <citation type="journal article" date="2016" name="PeerJ">
        <title>Gall-ID: tools for genotyping gall-causing phytopathogenic bacteria.</title>
        <authorList>
            <person name="Davis E.W.II."/>
            <person name="Weisberg A.J."/>
            <person name="Tabima J.F."/>
            <person name="Grunwald N.J."/>
            <person name="Chang J.H."/>
        </authorList>
    </citation>
    <scope>NUCLEOTIDE SEQUENCE [LARGE SCALE GENOMIC DNA]</scope>
    <source>
        <strain evidence="2 3">N2/73</strain>
    </source>
</reference>
<dbReference type="AlphaFoldDB" id="A0AB36EEY1"/>
<dbReference type="SUPFAM" id="SSF53448">
    <property type="entry name" value="Nucleotide-diphospho-sugar transferases"/>
    <property type="match status" value="1"/>
</dbReference>
<dbReference type="Pfam" id="PF10111">
    <property type="entry name" value="Glyco_tranf_2_2"/>
    <property type="match status" value="1"/>
</dbReference>
<feature type="domain" description="Glycosyltransferase 2-like prokaryotic type" evidence="1">
    <location>
        <begin position="11"/>
        <end position="281"/>
    </location>
</feature>
<dbReference type="InterPro" id="IPR019290">
    <property type="entry name" value="GlycosylTrfase-like_prok"/>
</dbReference>
<evidence type="ECO:0000313" key="3">
    <source>
        <dbReference type="Proteomes" id="UP000093451"/>
    </source>
</evidence>
<sequence>MTDIRAPLITAIIPIRLSKDSLYDEVERIDRIATTLPEGFQVVIVDYGTGSERAQELADAANRNSAKLVRVETGDQPFSIGAARDIGTQHAETPLVLYHDIDFLMSREGYVKVLAECRLRNMPANAYAFFALPGIYLTETFTQKYLELHSSGDSVFADMLVHDGIMRHDKSVYEHHTYAISAIVASKYHLLALGGHDKSFTGHGAEDFELMHRLTSYYQKGPRTRNYYTNTKSNSITDYEGFRAFYALYGIDVFQRGTAIAHLWHPRRKDVGYVGTNNQARVSQIMRDFDRGATSIAPLEDETSREFTLVLIEPGTSPARALRHAYPAFGKFRSIPETAFKDPSDLIGFVKQEKFTRVFFLNPYGNAHRISLYSAIKDAGIRFIAYDRGALPDSWFFDSHGFLGESSAYEPSKWNHPLEENDQQKIKEWLHSFALQDETLEVNGPRIGADHLRQKLQIGDREVIFAALQRPSDTATVYFSGPCGDAATFNNWISTLAANIDNRRYVVVVKKHPLEIIRPDIKNVIFADDSAHIRDLIDLASKVVLINSGSGLIAAALGKPVICCGQSFYANDGFAFIARSPEELIKLAQTDIAPNEETILRFMKYLVFDYYSFGKTEYVDKVADDGSLRRLAKRTVYSQISGLTADPIQLGDIPKGTNLDAPLFFSFGGRAAVKALSGKSANATQPKATSQSKPTQTRNLSLLRRATIVPAVRPFVRLIGNRADDVEKFNADPRGYFAKLRNPRYRLVGKILFGAPM</sequence>
<gene>
    <name evidence="2" type="ORF">A6U91_16045</name>
</gene>
<dbReference type="Gene3D" id="3.90.550.10">
    <property type="entry name" value="Spore Coat Polysaccharide Biosynthesis Protein SpsA, Chain A"/>
    <property type="match status" value="1"/>
</dbReference>
<protein>
    <submittedName>
        <fullName evidence="2">Capsular biosynthesis protein</fullName>
    </submittedName>
</protein>
<dbReference type="InterPro" id="IPR043148">
    <property type="entry name" value="TagF_C"/>
</dbReference>